<keyword evidence="3" id="KW-1185">Reference proteome</keyword>
<feature type="region of interest" description="Disordered" evidence="1">
    <location>
        <begin position="62"/>
        <end position="85"/>
    </location>
</feature>
<name>A0A495JNF1_9ACTN</name>
<dbReference type="EMBL" id="RBKT01000001">
    <property type="protein sequence ID" value="RKR90351.1"/>
    <property type="molecule type" value="Genomic_DNA"/>
</dbReference>
<dbReference type="OrthoDB" id="3483459at2"/>
<sequence length="212" mass="23099">MPGVRTRPPTRPAVRLRAVPPLDPPFDDELPGLHWPTGLDGQLALPLPAPTRVRVAVARTTGPGRAGQQGPARPPHSPVLPLPPESLVTASDEARQAARRFLSFCLEIFNGYRPAAQVRSLSAVAEAVAITEQLVTATRRLSTQRPGRTVSRPRDPATSENQLRVRRLRVCEPRTGVAEAAAVLAAEGRCWAMAFRLERQRGNWLATVTRVL</sequence>
<proteinExistence type="predicted"/>
<evidence type="ECO:0000313" key="3">
    <source>
        <dbReference type="Proteomes" id="UP000277671"/>
    </source>
</evidence>
<dbReference type="Proteomes" id="UP000277671">
    <property type="component" value="Unassembled WGS sequence"/>
</dbReference>
<dbReference type="RefSeq" id="WP_121158636.1">
    <property type="nucleotide sequence ID" value="NZ_RBKT01000001.1"/>
</dbReference>
<dbReference type="Pfam" id="PF20060">
    <property type="entry name" value="DUF6459"/>
    <property type="match status" value="1"/>
</dbReference>
<dbReference type="AlphaFoldDB" id="A0A495JNF1"/>
<comment type="caution">
    <text evidence="2">The sequence shown here is derived from an EMBL/GenBank/DDBJ whole genome shotgun (WGS) entry which is preliminary data.</text>
</comment>
<feature type="compositionally biased region" description="Pro residues" evidence="1">
    <location>
        <begin position="72"/>
        <end position="84"/>
    </location>
</feature>
<evidence type="ECO:0000313" key="2">
    <source>
        <dbReference type="EMBL" id="RKR90351.1"/>
    </source>
</evidence>
<feature type="region of interest" description="Disordered" evidence="1">
    <location>
        <begin position="139"/>
        <end position="160"/>
    </location>
</feature>
<gene>
    <name evidence="2" type="ORF">BDK92_4721</name>
</gene>
<feature type="region of interest" description="Disordered" evidence="1">
    <location>
        <begin position="1"/>
        <end position="23"/>
    </location>
</feature>
<evidence type="ECO:0000256" key="1">
    <source>
        <dbReference type="SAM" id="MobiDB-lite"/>
    </source>
</evidence>
<reference evidence="2 3" key="1">
    <citation type="submission" date="2018-10" db="EMBL/GenBank/DDBJ databases">
        <title>Sequencing the genomes of 1000 actinobacteria strains.</title>
        <authorList>
            <person name="Klenk H.-P."/>
        </authorList>
    </citation>
    <scope>NUCLEOTIDE SEQUENCE [LARGE SCALE GENOMIC DNA]</scope>
    <source>
        <strain evidence="2 3">DSM 45175</strain>
    </source>
</reference>
<dbReference type="InterPro" id="IPR045596">
    <property type="entry name" value="DUF6459"/>
</dbReference>
<accession>A0A495JNF1</accession>
<organism evidence="2 3">
    <name type="scientific">Micromonospora pisi</name>
    <dbReference type="NCBI Taxonomy" id="589240"/>
    <lineage>
        <taxon>Bacteria</taxon>
        <taxon>Bacillati</taxon>
        <taxon>Actinomycetota</taxon>
        <taxon>Actinomycetes</taxon>
        <taxon>Micromonosporales</taxon>
        <taxon>Micromonosporaceae</taxon>
        <taxon>Micromonospora</taxon>
    </lineage>
</organism>
<protein>
    <submittedName>
        <fullName evidence="2">Uncharacterized protein</fullName>
    </submittedName>
</protein>